<name>A0A915I224_ROMCU</name>
<organism evidence="1 2">
    <name type="scientific">Romanomermis culicivorax</name>
    <name type="common">Nematode worm</name>
    <dbReference type="NCBI Taxonomy" id="13658"/>
    <lineage>
        <taxon>Eukaryota</taxon>
        <taxon>Metazoa</taxon>
        <taxon>Ecdysozoa</taxon>
        <taxon>Nematoda</taxon>
        <taxon>Enoplea</taxon>
        <taxon>Dorylaimia</taxon>
        <taxon>Mermithida</taxon>
        <taxon>Mermithoidea</taxon>
        <taxon>Mermithidae</taxon>
        <taxon>Romanomermis</taxon>
    </lineage>
</organism>
<protein>
    <submittedName>
        <fullName evidence="2">Uncharacterized protein</fullName>
    </submittedName>
</protein>
<evidence type="ECO:0000313" key="1">
    <source>
        <dbReference type="Proteomes" id="UP000887565"/>
    </source>
</evidence>
<sequence>MEHQFMLDNKMALFVAVEGKYVLIYFHNIDPKTKEAYGHGLKLILLQYGILGRNVNIIQKTLSHGCQCSINLGYMLVESDKVT</sequence>
<dbReference type="WBParaSite" id="nRc.2.0.1.t08188-RA">
    <property type="protein sequence ID" value="nRc.2.0.1.t08188-RA"/>
    <property type="gene ID" value="nRc.2.0.1.g08188"/>
</dbReference>
<evidence type="ECO:0000313" key="2">
    <source>
        <dbReference type="WBParaSite" id="nRc.2.0.1.t08188-RA"/>
    </source>
</evidence>
<dbReference type="Proteomes" id="UP000887565">
    <property type="component" value="Unplaced"/>
</dbReference>
<keyword evidence="1" id="KW-1185">Reference proteome</keyword>
<reference evidence="2" key="1">
    <citation type="submission" date="2022-11" db="UniProtKB">
        <authorList>
            <consortium name="WormBaseParasite"/>
        </authorList>
    </citation>
    <scope>IDENTIFICATION</scope>
</reference>
<dbReference type="AlphaFoldDB" id="A0A915I224"/>
<accession>A0A915I224</accession>
<proteinExistence type="predicted"/>